<feature type="coiled-coil region" evidence="1">
    <location>
        <begin position="247"/>
        <end position="274"/>
    </location>
</feature>
<dbReference type="EMBL" id="JAQGDS010000009">
    <property type="protein sequence ID" value="KAJ6258007.1"/>
    <property type="molecule type" value="Genomic_DNA"/>
</dbReference>
<evidence type="ECO:0000256" key="2">
    <source>
        <dbReference type="SAM" id="MobiDB-lite"/>
    </source>
</evidence>
<evidence type="ECO:0000313" key="3">
    <source>
        <dbReference type="EMBL" id="KAJ6258007.1"/>
    </source>
</evidence>
<accession>A0AAD6NH62</accession>
<evidence type="ECO:0000256" key="1">
    <source>
        <dbReference type="SAM" id="Coils"/>
    </source>
</evidence>
<feature type="region of interest" description="Disordered" evidence="2">
    <location>
        <begin position="171"/>
        <end position="202"/>
    </location>
</feature>
<dbReference type="AlphaFoldDB" id="A0AAD6NH62"/>
<feature type="region of interest" description="Disordered" evidence="2">
    <location>
        <begin position="59"/>
        <end position="83"/>
    </location>
</feature>
<dbReference type="Proteomes" id="UP001221413">
    <property type="component" value="Unassembled WGS sequence"/>
</dbReference>
<comment type="caution">
    <text evidence="3">The sequence shown here is derived from an EMBL/GenBank/DDBJ whole genome shotgun (WGS) entry which is preliminary data.</text>
</comment>
<name>A0AAD6NH62_DREDA</name>
<evidence type="ECO:0000313" key="4">
    <source>
        <dbReference type="Proteomes" id="UP001221413"/>
    </source>
</evidence>
<protein>
    <submittedName>
        <fullName evidence="3">Uncharacterized protein</fullName>
    </submittedName>
</protein>
<gene>
    <name evidence="3" type="ORF">Dda_6919</name>
</gene>
<sequence>MSALVAAEVAAAAWSIANSSHFLCYIFFLVSDGGFTTFVVPEGLLHLVYDVGVPLVSKSPRDSTSSHRYMPKPKSSSPTGSADVMGLNVAVSTIRQGSVQSTPARKSRSSASEARLMASQDQPHAGCGGTAAMGKALAPSPMEAPTPKHTSLALSGSRLASHLNRLCIEDSSPLDTENVGDQDGSATHKPRGVERERSLHSSEEQRIILEDGIDDTTVRDPEETQNFEHPESCHPSVAQYTGLQNYYNRLQVFYDIAQEENRRLKDENKVLRTLYDALFDQLVSTRVALNFQEEESYHWRGRYQHVRQANEELVHSTNFHVSSMPRSS</sequence>
<keyword evidence="4" id="KW-1185">Reference proteome</keyword>
<reference evidence="3" key="1">
    <citation type="submission" date="2023-01" db="EMBL/GenBank/DDBJ databases">
        <title>The chitinases involved in constricting ring structure development in the nematode-trapping fungus Drechslerella dactyloides.</title>
        <authorList>
            <person name="Wang R."/>
            <person name="Zhang L."/>
            <person name="Tang P."/>
            <person name="Li S."/>
            <person name="Liang L."/>
        </authorList>
    </citation>
    <scope>NUCLEOTIDE SEQUENCE</scope>
    <source>
        <strain evidence="3">YMF1.00031</strain>
    </source>
</reference>
<keyword evidence="1" id="KW-0175">Coiled coil</keyword>
<feature type="region of interest" description="Disordered" evidence="2">
    <location>
        <begin position="95"/>
        <end position="150"/>
    </location>
</feature>
<feature type="compositionally biased region" description="Basic and acidic residues" evidence="2">
    <location>
        <begin position="191"/>
        <end position="202"/>
    </location>
</feature>
<organism evidence="3 4">
    <name type="scientific">Drechslerella dactyloides</name>
    <name type="common">Nematode-trapping fungus</name>
    <name type="synonym">Arthrobotrys dactyloides</name>
    <dbReference type="NCBI Taxonomy" id="74499"/>
    <lineage>
        <taxon>Eukaryota</taxon>
        <taxon>Fungi</taxon>
        <taxon>Dikarya</taxon>
        <taxon>Ascomycota</taxon>
        <taxon>Pezizomycotina</taxon>
        <taxon>Orbiliomycetes</taxon>
        <taxon>Orbiliales</taxon>
        <taxon>Orbiliaceae</taxon>
        <taxon>Drechslerella</taxon>
    </lineage>
</organism>
<proteinExistence type="predicted"/>